<dbReference type="SUPFAM" id="SSF54001">
    <property type="entry name" value="Cysteine proteinases"/>
    <property type="match status" value="1"/>
</dbReference>
<dbReference type="EMBL" id="FUXZ01000019">
    <property type="protein sequence ID" value="SKA72409.1"/>
    <property type="molecule type" value="Genomic_DNA"/>
</dbReference>
<sequence>MKNKFYWFMIISIVLISYGFFNINKPQKEEIQINKEYGKIDPINWYGMISTGVNYKGLKVEVDGILMNNYYGYAIMDDNLSINIPYKSCKELFDCSIFLSNKKKLVIRKGQREVVAEVGKNEFELDGEKMTLENKLYYDEKKMLFIPLELFEKAYEYESKWESSLNKIKLTCKNEDKFNLPEKYRLDEDKRVFNSARDQSLSGTCWVYAGLGALESSLTPEGKYDFSEKHASTNNVYERDSDEGGQYSILWSYLASWKGPVLEKNGASSKSKVAKHVQEMQIIEEKNYKDIKKAIYKYGGVQSSLYISLDYLNTSTEYYNSEKSAYLYDGSEKSNHDIYIIGWDDNYPKENFNGKAKEDGAFICRNSWGERFGENGNFYVSYEDTNIGTYNEIYTKVDSNKNFDNIYEYDESGWCGTLGFTHSERAYACNVYTAEKDEVLKAMSFYATVPNTKYEAFVCEDFRGTAQLSDNMELVSRGTFKRSGYYTVKIDDIDIAAGKKFALVIMITAPNSTKPIAVECKNELVDKVVKLRAGEGYYSLDGKKWESAEDSECNICLKAFTDDKEKEDE</sequence>
<dbReference type="SMART" id="SM00645">
    <property type="entry name" value="Pept_C1"/>
    <property type="match status" value="1"/>
</dbReference>
<dbReference type="STRING" id="39495.SAMN02745111_02350"/>
<dbReference type="SUPFAM" id="SSF55383">
    <property type="entry name" value="Copper amine oxidase, domain N"/>
    <property type="match status" value="1"/>
</dbReference>
<keyword evidence="1" id="KW-1133">Transmembrane helix</keyword>
<dbReference type="Pfam" id="PF00112">
    <property type="entry name" value="Peptidase_C1"/>
    <property type="match status" value="1"/>
</dbReference>
<dbReference type="GO" id="GO:0006508">
    <property type="term" value="P:proteolysis"/>
    <property type="evidence" value="ECO:0007669"/>
    <property type="project" value="UniProtKB-KW"/>
</dbReference>
<dbReference type="InterPro" id="IPR036582">
    <property type="entry name" value="Mao_N_sf"/>
</dbReference>
<proteinExistence type="predicted"/>
<dbReference type="InterPro" id="IPR012854">
    <property type="entry name" value="Cu_amine_oxidase-like_N"/>
</dbReference>
<dbReference type="Pfam" id="PF18560">
    <property type="entry name" value="Lectin_like"/>
    <property type="match status" value="1"/>
</dbReference>
<gene>
    <name evidence="3" type="ORF">SAMN02745111_02350</name>
</gene>
<evidence type="ECO:0000259" key="2">
    <source>
        <dbReference type="SMART" id="SM00645"/>
    </source>
</evidence>
<dbReference type="CDD" id="cd02619">
    <property type="entry name" value="Peptidase_C1"/>
    <property type="match status" value="1"/>
</dbReference>
<dbReference type="AlphaFoldDB" id="A0A1T4W5I9"/>
<keyword evidence="3" id="KW-0645">Protease</keyword>
<keyword evidence="1" id="KW-0472">Membrane</keyword>
<accession>A0A1T4W5I9</accession>
<keyword evidence="3" id="KW-0378">Hydrolase</keyword>
<dbReference type="Proteomes" id="UP000190814">
    <property type="component" value="Unassembled WGS sequence"/>
</dbReference>
<name>A0A1T4W5I9_9FIRM</name>
<dbReference type="OrthoDB" id="3648721at2"/>
<dbReference type="GO" id="GO:0008234">
    <property type="term" value="F:cysteine-type peptidase activity"/>
    <property type="evidence" value="ECO:0007669"/>
    <property type="project" value="InterPro"/>
</dbReference>
<dbReference type="InterPro" id="IPR000169">
    <property type="entry name" value="Pept_cys_AS"/>
</dbReference>
<dbReference type="InterPro" id="IPR038765">
    <property type="entry name" value="Papain-like_cys_pep_sf"/>
</dbReference>
<dbReference type="PROSITE" id="PS00139">
    <property type="entry name" value="THIOL_PROTEASE_CYS"/>
    <property type="match status" value="1"/>
</dbReference>
<organism evidence="3 4">
    <name type="scientific">Eubacterium uniforme</name>
    <dbReference type="NCBI Taxonomy" id="39495"/>
    <lineage>
        <taxon>Bacteria</taxon>
        <taxon>Bacillati</taxon>
        <taxon>Bacillota</taxon>
        <taxon>Clostridia</taxon>
        <taxon>Eubacteriales</taxon>
        <taxon>Eubacteriaceae</taxon>
        <taxon>Eubacterium</taxon>
    </lineage>
</organism>
<dbReference type="Gene3D" id="3.90.70.10">
    <property type="entry name" value="Cysteine proteinases"/>
    <property type="match status" value="1"/>
</dbReference>
<dbReference type="InterPro" id="IPR040528">
    <property type="entry name" value="Lectin-like"/>
</dbReference>
<keyword evidence="1" id="KW-0812">Transmembrane</keyword>
<protein>
    <submittedName>
        <fullName evidence="3">Cysteine protease, C1A family</fullName>
    </submittedName>
</protein>
<reference evidence="3 4" key="1">
    <citation type="submission" date="2017-02" db="EMBL/GenBank/DDBJ databases">
        <authorList>
            <person name="Peterson S.W."/>
        </authorList>
    </citation>
    <scope>NUCLEOTIDE SEQUENCE [LARGE SCALE GENOMIC DNA]</scope>
    <source>
        <strain evidence="3 4">ATCC 35992</strain>
    </source>
</reference>
<keyword evidence="4" id="KW-1185">Reference proteome</keyword>
<dbReference type="Pfam" id="PF07833">
    <property type="entry name" value="Cu_amine_oxidN1"/>
    <property type="match status" value="1"/>
</dbReference>
<dbReference type="InterPro" id="IPR000668">
    <property type="entry name" value="Peptidase_C1A_C"/>
</dbReference>
<feature type="transmembrane region" description="Helical" evidence="1">
    <location>
        <begin position="6"/>
        <end position="23"/>
    </location>
</feature>
<dbReference type="RefSeq" id="WP_078767164.1">
    <property type="nucleotide sequence ID" value="NZ_FUXZ01000019.1"/>
</dbReference>
<evidence type="ECO:0000313" key="4">
    <source>
        <dbReference type="Proteomes" id="UP000190814"/>
    </source>
</evidence>
<feature type="domain" description="Peptidase C1A papain C-terminal" evidence="2">
    <location>
        <begin position="180"/>
        <end position="395"/>
    </location>
</feature>
<evidence type="ECO:0000256" key="1">
    <source>
        <dbReference type="SAM" id="Phobius"/>
    </source>
</evidence>
<evidence type="ECO:0000313" key="3">
    <source>
        <dbReference type="EMBL" id="SKA72409.1"/>
    </source>
</evidence>